<dbReference type="RefSeq" id="WP_072792058.1">
    <property type="nucleotide sequence ID" value="NZ_FQWM01000002.1"/>
</dbReference>
<dbReference type="InterPro" id="IPR043136">
    <property type="entry name" value="B30.2/SPRY_sf"/>
</dbReference>
<keyword evidence="2" id="KW-1185">Reference proteome</keyword>
<proteinExistence type="predicted"/>
<dbReference type="SUPFAM" id="SSF52266">
    <property type="entry name" value="SGNH hydrolase"/>
    <property type="match status" value="1"/>
</dbReference>
<gene>
    <name evidence="1" type="ORF">SAMN04488044_1455</name>
</gene>
<dbReference type="Proteomes" id="UP000184211">
    <property type="component" value="Unassembled WGS sequence"/>
</dbReference>
<dbReference type="Gene3D" id="2.60.120.920">
    <property type="match status" value="1"/>
</dbReference>
<organism evidence="1 2">
    <name type="scientific">Cognatishimia maritima</name>
    <dbReference type="NCBI Taxonomy" id="870908"/>
    <lineage>
        <taxon>Bacteria</taxon>
        <taxon>Pseudomonadati</taxon>
        <taxon>Pseudomonadota</taxon>
        <taxon>Alphaproteobacteria</taxon>
        <taxon>Rhodobacterales</taxon>
        <taxon>Paracoccaceae</taxon>
        <taxon>Cognatishimia</taxon>
    </lineage>
</organism>
<dbReference type="AlphaFoldDB" id="A0A1M5NAD3"/>
<evidence type="ECO:0000313" key="1">
    <source>
        <dbReference type="EMBL" id="SHG85953.1"/>
    </source>
</evidence>
<dbReference type="Gene3D" id="2.60.40.10">
    <property type="entry name" value="Immunoglobulins"/>
    <property type="match status" value="1"/>
</dbReference>
<dbReference type="STRING" id="870908.SAMN04488044_1455"/>
<evidence type="ECO:0000313" key="2">
    <source>
        <dbReference type="Proteomes" id="UP000184211"/>
    </source>
</evidence>
<name>A0A1M5NAD3_9RHOB</name>
<dbReference type="Gene3D" id="2.60.40.2700">
    <property type="match status" value="1"/>
</dbReference>
<dbReference type="EMBL" id="FQWM01000002">
    <property type="protein sequence ID" value="SHG85953.1"/>
    <property type="molecule type" value="Genomic_DNA"/>
</dbReference>
<sequence length="859" mass="88266">MHVQTFDFQGGAENFDIRFPAGEGLRLALLNAPAGGVKVLTIGENPNLEPLIEVQGQSQFEVEADDLEAIPEGRLCRFNIWHSLGGEMDLIAEGRFLRRASLAPDLPASPFEVTEAAPILLMDGDSVMHNMPGTRVFLQQLVGHQFRFPEGFVHATGGDSARKIWFGTPEIVAQIVPDQTVVVMGPVGANQTLDDDSFEEITSFLDQTFTALLAAGAHVIAVPTLLDGMGITTQDAKKSALAAWVTAYETGGVVTYLGVDHSVAAHARFHAVDVGGFDRDTMKSDVSHPNAVGARYLAGQIADRLAGLVSADVFAAPEIDNLLGAASTFRTGVAASTNGVAGTVPQDWTVARTEGSDVWTCGYGVDNSFEVSVTDTQGDGTCTISLPGLAVDALAGDILNFVAEVEIAEAAVGLKSVGVVALGSSPMTLNTDWAAEAGRYNLRTPDAAYGADTAQQTVQVVIKVAAGASVTVKLHRATAFIAGNVANKFQISGTPSEGLVLGAAYSFVPQTSGGTAPFVFDLAGGVLPTGLALNAATGEISGVASEASLAEGLALRVRDSEGATAVLPYFAINVIGGDVPVNQLLPVIDTLSPSVGDVLTATTGSWSNSPTAYQYQWLSSGSEISGATAVSYEVQPQDVGQTLSVRVIAINASGSSSPAQSAATNAVVAASGGSASWDSNINTGAPLELAYSDADRQVSATADISGVRHTRGVTVLTGKVYLEFDLGPQVLGVGLATSGTTALNGGAFGTGRCFWSGSYVFHSAGNTAMGASLLDGDVVQLAVDLGTSEFWMRRNGAGDWNNDAAADPATGGGGLDISGMTGDIFAYAGLQNDSTASVTLQGTADRQSYGAPAGFAPLG</sequence>
<dbReference type="OrthoDB" id="7823062at2"/>
<dbReference type="InterPro" id="IPR013783">
    <property type="entry name" value="Ig-like_fold"/>
</dbReference>
<accession>A0A1M5NAD3</accession>
<reference evidence="2" key="1">
    <citation type="submission" date="2016-11" db="EMBL/GenBank/DDBJ databases">
        <authorList>
            <person name="Varghese N."/>
            <person name="Submissions S."/>
        </authorList>
    </citation>
    <scope>NUCLEOTIDE SEQUENCE [LARGE SCALE GENOMIC DNA]</scope>
    <source>
        <strain evidence="2">DSM 28223</strain>
    </source>
</reference>
<dbReference type="Pfam" id="PF05345">
    <property type="entry name" value="He_PIG"/>
    <property type="match status" value="1"/>
</dbReference>
<dbReference type="InterPro" id="IPR036514">
    <property type="entry name" value="SGNH_hydro_sf"/>
</dbReference>
<protein>
    <submittedName>
        <fullName evidence="1">Uncharacterized protein</fullName>
    </submittedName>
</protein>
<dbReference type="GO" id="GO:0016788">
    <property type="term" value="F:hydrolase activity, acting on ester bonds"/>
    <property type="evidence" value="ECO:0007669"/>
    <property type="project" value="UniProtKB-ARBA"/>
</dbReference>
<dbReference type="Gene3D" id="3.40.50.1110">
    <property type="entry name" value="SGNH hydrolase"/>
    <property type="match status" value="1"/>
</dbReference>